<proteinExistence type="predicted"/>
<dbReference type="PANTHER" id="PTHR43518">
    <property type="entry name" value="NITRATE REDUCTASE BETA SUBUNIT"/>
    <property type="match status" value="1"/>
</dbReference>
<dbReference type="GO" id="GO:0009061">
    <property type="term" value="P:anaerobic respiration"/>
    <property type="evidence" value="ECO:0007669"/>
    <property type="project" value="TreeGrafter"/>
</dbReference>
<evidence type="ECO:0000256" key="2">
    <source>
        <dbReference type="ARBA" id="ARBA00001966"/>
    </source>
</evidence>
<feature type="domain" description="4Fe-4S ferredoxin-type" evidence="11">
    <location>
        <begin position="166"/>
        <end position="198"/>
    </location>
</feature>
<evidence type="ECO:0000256" key="4">
    <source>
        <dbReference type="ARBA" id="ARBA00022448"/>
    </source>
</evidence>
<keyword evidence="5" id="KW-0004">4Fe-4S</keyword>
<dbReference type="GO" id="GO:0030313">
    <property type="term" value="C:cell envelope"/>
    <property type="evidence" value="ECO:0007669"/>
    <property type="project" value="UniProtKB-SubCell"/>
</dbReference>
<sequence length="426" mass="49534">MANVYNWQINRDMSYPYEGKYPERQFAAVFNINRCIACQTCTMACKSTWTFSKGQELMWWNNVETKPYGGYPQYWDVKLLNLMQKAHDRQEKSMTWNSEGTYDGMTIFEAAEKEKTKNGQSRVLGYLPKDHEWTKPNIGEDVSPPKSTKKDKMGYITDPIKLPEHKSFFFYLQRICNHCTYPACLAACPRKAIYKRDEDGVVLIDQERCRGYRKCVEACPYKKAMYNGQTKISEKCIACYPRLEGKDNHITPDGVPVETRCMSSCVGKIRMQGLVKMNQDGIWAKDEENPLYWMIQKEKVALPLYPQFGTEPNMFYIPPRWAPRSYLTQMFGPGVEQAIDRYAAPSRELMAILQLFRAQREVIYKYSIKKGPKIYEKKVTLSDGSQTGLDIYNDTVIGYNEKGKECVRTTVDEPMYERPNKHFNSI</sequence>
<evidence type="ECO:0000256" key="10">
    <source>
        <dbReference type="ARBA" id="ARBA00023014"/>
    </source>
</evidence>
<accession>A0A381RFS0</accession>
<dbReference type="GO" id="GO:0009055">
    <property type="term" value="F:electron transfer activity"/>
    <property type="evidence" value="ECO:0007669"/>
    <property type="project" value="TreeGrafter"/>
</dbReference>
<dbReference type="EMBL" id="UINC01001842">
    <property type="protein sequence ID" value="SUZ89798.1"/>
    <property type="molecule type" value="Genomic_DNA"/>
</dbReference>
<keyword evidence="7" id="KW-0677">Repeat</keyword>
<name>A0A381RFS0_9ZZZZ</name>
<comment type="cofactor">
    <cofactor evidence="2">
        <name>[4Fe-4S] cluster</name>
        <dbReference type="ChEBI" id="CHEBI:49883"/>
    </cofactor>
</comment>
<dbReference type="Pfam" id="PF13247">
    <property type="entry name" value="Fer4_11"/>
    <property type="match status" value="1"/>
</dbReference>
<keyword evidence="8" id="KW-0249">Electron transport</keyword>
<keyword evidence="10" id="KW-0411">Iron-sulfur</keyword>
<dbReference type="GO" id="GO:0051539">
    <property type="term" value="F:4 iron, 4 sulfur cluster binding"/>
    <property type="evidence" value="ECO:0007669"/>
    <property type="project" value="UniProtKB-KW"/>
</dbReference>
<keyword evidence="6" id="KW-0479">Metal-binding</keyword>
<comment type="subcellular location">
    <subcellularLocation>
        <location evidence="3">Cell envelope</location>
    </subcellularLocation>
</comment>
<evidence type="ECO:0000256" key="6">
    <source>
        <dbReference type="ARBA" id="ARBA00022723"/>
    </source>
</evidence>
<feature type="domain" description="4Fe-4S ferredoxin-type" evidence="11">
    <location>
        <begin position="200"/>
        <end position="230"/>
    </location>
</feature>
<comment type="cofactor">
    <cofactor evidence="1">
        <name>[3Fe-4S] cluster</name>
        <dbReference type="ChEBI" id="CHEBI:21137"/>
    </cofactor>
</comment>
<evidence type="ECO:0000256" key="5">
    <source>
        <dbReference type="ARBA" id="ARBA00022485"/>
    </source>
</evidence>
<protein>
    <recommendedName>
        <fullName evidence="11">4Fe-4S ferredoxin-type domain-containing protein</fullName>
    </recommendedName>
</protein>
<evidence type="ECO:0000313" key="12">
    <source>
        <dbReference type="EMBL" id="SUZ89798.1"/>
    </source>
</evidence>
<evidence type="ECO:0000256" key="9">
    <source>
        <dbReference type="ARBA" id="ARBA00023004"/>
    </source>
</evidence>
<feature type="domain" description="4Fe-4S ferredoxin-type" evidence="11">
    <location>
        <begin position="26"/>
        <end position="54"/>
    </location>
</feature>
<dbReference type="GO" id="GO:0016020">
    <property type="term" value="C:membrane"/>
    <property type="evidence" value="ECO:0007669"/>
    <property type="project" value="TreeGrafter"/>
</dbReference>
<keyword evidence="4" id="KW-0813">Transport</keyword>
<dbReference type="AlphaFoldDB" id="A0A381RFS0"/>
<evidence type="ECO:0000256" key="8">
    <source>
        <dbReference type="ARBA" id="ARBA00022982"/>
    </source>
</evidence>
<keyword evidence="9" id="KW-0408">Iron</keyword>
<organism evidence="12">
    <name type="scientific">marine metagenome</name>
    <dbReference type="NCBI Taxonomy" id="408172"/>
    <lineage>
        <taxon>unclassified sequences</taxon>
        <taxon>metagenomes</taxon>
        <taxon>ecological metagenomes</taxon>
    </lineage>
</organism>
<dbReference type="GO" id="GO:0046872">
    <property type="term" value="F:metal ion binding"/>
    <property type="evidence" value="ECO:0007669"/>
    <property type="project" value="UniProtKB-KW"/>
</dbReference>
<dbReference type="SUPFAM" id="SSF54862">
    <property type="entry name" value="4Fe-4S ferredoxins"/>
    <property type="match status" value="1"/>
</dbReference>
<dbReference type="PROSITE" id="PS51379">
    <property type="entry name" value="4FE4S_FER_2"/>
    <property type="match status" value="3"/>
</dbReference>
<evidence type="ECO:0000256" key="3">
    <source>
        <dbReference type="ARBA" id="ARBA00004196"/>
    </source>
</evidence>
<evidence type="ECO:0000256" key="1">
    <source>
        <dbReference type="ARBA" id="ARBA00001927"/>
    </source>
</evidence>
<gene>
    <name evidence="12" type="ORF">METZ01_LOCUS42652</name>
</gene>
<dbReference type="InterPro" id="IPR017896">
    <property type="entry name" value="4Fe4S_Fe-S-bd"/>
</dbReference>
<evidence type="ECO:0000259" key="11">
    <source>
        <dbReference type="PROSITE" id="PS51379"/>
    </source>
</evidence>
<reference evidence="12" key="1">
    <citation type="submission" date="2018-05" db="EMBL/GenBank/DDBJ databases">
        <authorList>
            <person name="Lanie J.A."/>
            <person name="Ng W.-L."/>
            <person name="Kazmierczak K.M."/>
            <person name="Andrzejewski T.M."/>
            <person name="Davidsen T.M."/>
            <person name="Wayne K.J."/>
            <person name="Tettelin H."/>
            <person name="Glass J.I."/>
            <person name="Rusch D."/>
            <person name="Podicherti R."/>
            <person name="Tsui H.-C.T."/>
            <person name="Winkler M.E."/>
        </authorList>
    </citation>
    <scope>NUCLEOTIDE SEQUENCE</scope>
</reference>
<dbReference type="Gene3D" id="3.30.70.20">
    <property type="match status" value="3"/>
</dbReference>
<evidence type="ECO:0000256" key="7">
    <source>
        <dbReference type="ARBA" id="ARBA00022737"/>
    </source>
</evidence>
<dbReference type="CDD" id="cd10556">
    <property type="entry name" value="SER_beta"/>
    <property type="match status" value="1"/>
</dbReference>
<dbReference type="PANTHER" id="PTHR43518:SF1">
    <property type="entry name" value="RESPIRATORY NITRATE REDUCTASE 1 BETA CHAIN"/>
    <property type="match status" value="1"/>
</dbReference>